<dbReference type="InterPro" id="IPR011006">
    <property type="entry name" value="CheY-like_superfamily"/>
</dbReference>
<dbReference type="Gene3D" id="1.10.10.10">
    <property type="entry name" value="Winged helix-like DNA-binding domain superfamily/Winged helix DNA-binding domain"/>
    <property type="match status" value="1"/>
</dbReference>
<dbReference type="InterPro" id="IPR000595">
    <property type="entry name" value="cNMP-bd_dom"/>
</dbReference>
<keyword evidence="2" id="KW-0805">Transcription regulation</keyword>
<dbReference type="InterPro" id="IPR050595">
    <property type="entry name" value="Bact_response_regulator"/>
</dbReference>
<dbReference type="Gene3D" id="3.40.50.2300">
    <property type="match status" value="1"/>
</dbReference>
<organism evidence="8 9">
    <name type="scientific">Lutibacter flavus</name>
    <dbReference type="NCBI Taxonomy" id="691689"/>
    <lineage>
        <taxon>Bacteria</taxon>
        <taxon>Pseudomonadati</taxon>
        <taxon>Bacteroidota</taxon>
        <taxon>Flavobacteriia</taxon>
        <taxon>Flavobacteriales</taxon>
        <taxon>Flavobacteriaceae</taxon>
        <taxon>Lutibacter</taxon>
    </lineage>
</organism>
<dbReference type="InterPro" id="IPR036388">
    <property type="entry name" value="WH-like_DNA-bd_sf"/>
</dbReference>
<dbReference type="PANTHER" id="PTHR44591">
    <property type="entry name" value="STRESS RESPONSE REGULATOR PROTEIN 1"/>
    <property type="match status" value="1"/>
</dbReference>
<dbReference type="Pfam" id="PF13545">
    <property type="entry name" value="HTH_Crp_2"/>
    <property type="match status" value="1"/>
</dbReference>
<keyword evidence="9" id="KW-1185">Reference proteome</keyword>
<dbReference type="SUPFAM" id="SSF46785">
    <property type="entry name" value="Winged helix' DNA-binding domain"/>
    <property type="match status" value="1"/>
</dbReference>
<dbReference type="PROSITE" id="PS50042">
    <property type="entry name" value="CNMP_BINDING_3"/>
    <property type="match status" value="1"/>
</dbReference>
<accession>A0A238VN87</accession>
<dbReference type="CDD" id="cd17574">
    <property type="entry name" value="REC_OmpR"/>
    <property type="match status" value="1"/>
</dbReference>
<keyword evidence="8" id="KW-0808">Transferase</keyword>
<dbReference type="SMART" id="SM00448">
    <property type="entry name" value="REC"/>
    <property type="match status" value="1"/>
</dbReference>
<dbReference type="SUPFAM" id="SSF51206">
    <property type="entry name" value="cAMP-binding domain-like"/>
    <property type="match status" value="1"/>
</dbReference>
<evidence type="ECO:0000256" key="3">
    <source>
        <dbReference type="ARBA" id="ARBA00023125"/>
    </source>
</evidence>
<evidence type="ECO:0000313" key="8">
    <source>
        <dbReference type="EMBL" id="SNR35607.1"/>
    </source>
</evidence>
<dbReference type="SMART" id="SM00419">
    <property type="entry name" value="HTH_CRP"/>
    <property type="match status" value="1"/>
</dbReference>
<dbReference type="Pfam" id="PF00072">
    <property type="entry name" value="Response_reg"/>
    <property type="match status" value="1"/>
</dbReference>
<dbReference type="CDD" id="cd00038">
    <property type="entry name" value="CAP_ED"/>
    <property type="match status" value="1"/>
</dbReference>
<dbReference type="GO" id="GO:0016301">
    <property type="term" value="F:kinase activity"/>
    <property type="evidence" value="ECO:0007669"/>
    <property type="project" value="UniProtKB-KW"/>
</dbReference>
<evidence type="ECO:0000313" key="9">
    <source>
        <dbReference type="Proteomes" id="UP000198412"/>
    </source>
</evidence>
<reference evidence="9" key="1">
    <citation type="submission" date="2017-06" db="EMBL/GenBank/DDBJ databases">
        <authorList>
            <person name="Varghese N."/>
            <person name="Submissions S."/>
        </authorList>
    </citation>
    <scope>NUCLEOTIDE SEQUENCE [LARGE SCALE GENOMIC DNA]</scope>
    <source>
        <strain evidence="9">DSM 27993</strain>
    </source>
</reference>
<dbReference type="Pfam" id="PF00027">
    <property type="entry name" value="cNMP_binding"/>
    <property type="match status" value="1"/>
</dbReference>
<name>A0A238VN87_9FLAO</name>
<dbReference type="Gene3D" id="2.60.120.10">
    <property type="entry name" value="Jelly Rolls"/>
    <property type="match status" value="1"/>
</dbReference>
<dbReference type="InterPro" id="IPR018490">
    <property type="entry name" value="cNMP-bd_dom_sf"/>
</dbReference>
<dbReference type="InterPro" id="IPR036390">
    <property type="entry name" value="WH_DNA-bd_sf"/>
</dbReference>
<feature type="modified residue" description="4-aspartylphosphate" evidence="5">
    <location>
        <position position="53"/>
    </location>
</feature>
<evidence type="ECO:0000256" key="4">
    <source>
        <dbReference type="ARBA" id="ARBA00023163"/>
    </source>
</evidence>
<keyword evidence="8" id="KW-0418">Kinase</keyword>
<gene>
    <name evidence="8" type="ORF">SAMN04488111_0743</name>
</gene>
<evidence type="ECO:0000256" key="2">
    <source>
        <dbReference type="ARBA" id="ARBA00023015"/>
    </source>
</evidence>
<dbReference type="InterPro" id="IPR014710">
    <property type="entry name" value="RmlC-like_jellyroll"/>
</dbReference>
<dbReference type="RefSeq" id="WP_089377060.1">
    <property type="nucleotide sequence ID" value="NZ_FZNX01000001.1"/>
</dbReference>
<dbReference type="Proteomes" id="UP000198412">
    <property type="component" value="Unassembled WGS sequence"/>
</dbReference>
<evidence type="ECO:0000256" key="5">
    <source>
        <dbReference type="PROSITE-ProRule" id="PRU00169"/>
    </source>
</evidence>
<dbReference type="GO" id="GO:0000160">
    <property type="term" value="P:phosphorelay signal transduction system"/>
    <property type="evidence" value="ECO:0007669"/>
    <property type="project" value="InterPro"/>
</dbReference>
<keyword evidence="3" id="KW-0238">DNA-binding</keyword>
<protein>
    <submittedName>
        <fullName evidence="8">cAMP-binding domain of CRP or a regulatory subunit of cAMP-dependent protein kinases</fullName>
    </submittedName>
</protein>
<evidence type="ECO:0000259" key="7">
    <source>
        <dbReference type="PROSITE" id="PS50110"/>
    </source>
</evidence>
<dbReference type="AlphaFoldDB" id="A0A238VN87"/>
<proteinExistence type="predicted"/>
<evidence type="ECO:0000256" key="1">
    <source>
        <dbReference type="ARBA" id="ARBA00022553"/>
    </source>
</evidence>
<evidence type="ECO:0000259" key="6">
    <source>
        <dbReference type="PROSITE" id="PS50042"/>
    </source>
</evidence>
<dbReference type="InterPro" id="IPR001789">
    <property type="entry name" value="Sig_transdc_resp-reg_receiver"/>
</dbReference>
<feature type="domain" description="Response regulatory" evidence="7">
    <location>
        <begin position="4"/>
        <end position="120"/>
    </location>
</feature>
<dbReference type="InterPro" id="IPR012318">
    <property type="entry name" value="HTH_CRP"/>
</dbReference>
<dbReference type="GO" id="GO:0006355">
    <property type="term" value="P:regulation of DNA-templated transcription"/>
    <property type="evidence" value="ECO:0007669"/>
    <property type="project" value="InterPro"/>
</dbReference>
<dbReference type="OrthoDB" id="9127033at2"/>
<dbReference type="PROSITE" id="PS50110">
    <property type="entry name" value="RESPONSE_REGULATORY"/>
    <property type="match status" value="1"/>
</dbReference>
<keyword evidence="1 5" id="KW-0597">Phosphoprotein</keyword>
<dbReference type="EMBL" id="FZNX01000001">
    <property type="protein sequence ID" value="SNR35607.1"/>
    <property type="molecule type" value="Genomic_DNA"/>
</dbReference>
<dbReference type="GO" id="GO:0003677">
    <property type="term" value="F:DNA binding"/>
    <property type="evidence" value="ECO:0007669"/>
    <property type="project" value="UniProtKB-KW"/>
</dbReference>
<sequence>MNKKVLLIEDDKIVRENTAEILELANYIVETAENGKKGVSLANTFLPDIIICDILMPVLDGYGVLQIISKNPKLKQIPFIFLTAKTNQDDLRKGMEFGADDYICKPFEESVLLRAIETRMKRVEVFENKKQDDAEKQNIKKPIFENIKNFDQFLAQKKVYNYKNGETIYCEGNVSNFIFLIKKGVVKTYKTNELGKELITGYYTNEQYFGYLSFVKHLPHFENSKAITSTHLYKINKDELTAIINNNHHIIYSFIDVLADNLVNNNEKSILLAYASVRKKTAITILNLFENYPLISNNEIIINRSNLASSIGIAKETLIRTLHDFKDEKLIDITTKSIKILNKKKLLEVQ</sequence>
<dbReference type="PANTHER" id="PTHR44591:SF3">
    <property type="entry name" value="RESPONSE REGULATORY DOMAIN-CONTAINING PROTEIN"/>
    <property type="match status" value="1"/>
</dbReference>
<keyword evidence="4" id="KW-0804">Transcription</keyword>
<feature type="domain" description="Cyclic nucleotide-binding" evidence="6">
    <location>
        <begin position="162"/>
        <end position="244"/>
    </location>
</feature>
<dbReference type="SUPFAM" id="SSF52172">
    <property type="entry name" value="CheY-like"/>
    <property type="match status" value="1"/>
</dbReference>